<dbReference type="PANTHER" id="PTHR22683">
    <property type="entry name" value="SPORULATION PROTEIN RELATED"/>
    <property type="match status" value="1"/>
</dbReference>
<dbReference type="InterPro" id="IPR002543">
    <property type="entry name" value="FtsK_dom"/>
</dbReference>
<keyword evidence="6" id="KW-0132">Cell division</keyword>
<dbReference type="AlphaFoldDB" id="A0A9W3XC21"/>
<reference evidence="6 7" key="1">
    <citation type="submission" date="2016-02" db="EMBL/GenBank/DDBJ databases">
        <title>Comparative analysis of three nematocidal Bacillus thuringiensis strains.</title>
        <authorList>
            <person name="Hollensteiner J."/>
            <person name="Kloesener M."/>
            <person name="Bunk B."/>
            <person name="Sproeer C."/>
            <person name="Rosenstiel P."/>
            <person name="Schulte-Iserlohe R."/>
            <person name="Schulenburg H."/>
            <person name="Liesegang H."/>
        </authorList>
    </citation>
    <scope>NUCLEOTIDE SEQUENCE [LARGE SCALE GENOMIC DNA]</scope>
    <source>
        <strain evidence="6 7">Bt18247</strain>
        <plasmid evidence="7">p130548 sequence</plasmid>
    </source>
</reference>
<dbReference type="EMBL" id="CP015252">
    <property type="protein sequence ID" value="AOM14450.1"/>
    <property type="molecule type" value="Genomic_DNA"/>
</dbReference>
<evidence type="ECO:0000256" key="1">
    <source>
        <dbReference type="ARBA" id="ARBA00004141"/>
    </source>
</evidence>
<dbReference type="GO" id="GO:0051301">
    <property type="term" value="P:cell division"/>
    <property type="evidence" value="ECO:0007669"/>
    <property type="project" value="UniProtKB-KW"/>
</dbReference>
<evidence type="ECO:0000313" key="7">
    <source>
        <dbReference type="Proteomes" id="UP000192743"/>
    </source>
</evidence>
<dbReference type="GO" id="GO:0016020">
    <property type="term" value="C:membrane"/>
    <property type="evidence" value="ECO:0007669"/>
    <property type="project" value="UniProtKB-SubCell"/>
</dbReference>
<feature type="binding site" evidence="4">
    <location>
        <begin position="151"/>
        <end position="158"/>
    </location>
    <ligand>
        <name>ATP</name>
        <dbReference type="ChEBI" id="CHEBI:30616"/>
    </ligand>
</feature>
<dbReference type="InterPro" id="IPR050206">
    <property type="entry name" value="FtsK/SpoIIIE/SftA"/>
</dbReference>
<dbReference type="RefSeq" id="WP_069356816.1">
    <property type="nucleotide sequence ID" value="NZ_CP015252.1"/>
</dbReference>
<dbReference type="PROSITE" id="PS50901">
    <property type="entry name" value="FTSK"/>
    <property type="match status" value="1"/>
</dbReference>
<dbReference type="PANTHER" id="PTHR22683:SF41">
    <property type="entry name" value="DNA TRANSLOCASE FTSK"/>
    <property type="match status" value="1"/>
</dbReference>
<evidence type="ECO:0000256" key="3">
    <source>
        <dbReference type="ARBA" id="ARBA00022840"/>
    </source>
</evidence>
<evidence type="ECO:0000256" key="4">
    <source>
        <dbReference type="PROSITE-ProRule" id="PRU00289"/>
    </source>
</evidence>
<dbReference type="Pfam" id="PF01580">
    <property type="entry name" value="FtsK_SpoIIIE"/>
    <property type="match status" value="1"/>
</dbReference>
<geneLocation type="plasmid" evidence="7">
    <name>p130548 sequence</name>
</geneLocation>
<sequence length="393" mass="45915">MFSLLVIPVTFLTVAYFYKGKEMSDKKKIKAFFEITKVCVQHKGETRYPVFLKQTEDSMSTIYVYRLPLGVPSQLIQKLAQVLEEGLYKPVIISFQQRELSIRVFEQQILEEWHWSKELLQEKTWRIVMGRALDRMMYHDFEKTPHMCVSGMTRFGKTVFLKNIMTSLILQQPDHVKLYVIDLKEGLEFSPYRDLLQVEEVAENPIQAFDMLNRIREKMVEQVVSMKESYFTNIVDTPIKERYFIIVDESANLCPTQGLPKQKRDMLYMCQEMLSEIARIGGALGFRLIFCTQYPTSDTLPRQIKQNSDAKIGFRLPTVVASQVAIDESGLEELPSIPGRALFKTDRVEEIQVPYLSNKEMWNALKQYKVVKQIETSKTKTKSETNRDFIEFK</sequence>
<evidence type="ECO:0000256" key="2">
    <source>
        <dbReference type="ARBA" id="ARBA00022741"/>
    </source>
</evidence>
<proteinExistence type="predicted"/>
<accession>A0A9W3XC21</accession>
<organism evidence="6 7">
    <name type="scientific">Bacillus thuringiensis Bt18247</name>
    <dbReference type="NCBI Taxonomy" id="1423143"/>
    <lineage>
        <taxon>Bacteria</taxon>
        <taxon>Bacillati</taxon>
        <taxon>Bacillota</taxon>
        <taxon>Bacilli</taxon>
        <taxon>Bacillales</taxon>
        <taxon>Bacillaceae</taxon>
        <taxon>Bacillus</taxon>
        <taxon>Bacillus cereus group</taxon>
    </lineage>
</organism>
<dbReference type="GO" id="GO:0005524">
    <property type="term" value="F:ATP binding"/>
    <property type="evidence" value="ECO:0007669"/>
    <property type="project" value="UniProtKB-UniRule"/>
</dbReference>
<feature type="domain" description="FtsK" evidence="5">
    <location>
        <begin position="133"/>
        <end position="323"/>
    </location>
</feature>
<keyword evidence="6" id="KW-0131">Cell cycle</keyword>
<protein>
    <submittedName>
        <fullName evidence="6">Cell division protein FtsK</fullName>
    </submittedName>
</protein>
<comment type="subcellular location">
    <subcellularLocation>
        <location evidence="1">Membrane</location>
        <topology evidence="1">Multi-pass membrane protein</topology>
    </subcellularLocation>
</comment>
<dbReference type="GO" id="GO:0003677">
    <property type="term" value="F:DNA binding"/>
    <property type="evidence" value="ECO:0007669"/>
    <property type="project" value="InterPro"/>
</dbReference>
<dbReference type="InterPro" id="IPR027417">
    <property type="entry name" value="P-loop_NTPase"/>
</dbReference>
<name>A0A9W3XC21_BACTU</name>
<evidence type="ECO:0000313" key="6">
    <source>
        <dbReference type="EMBL" id="AOM14450.1"/>
    </source>
</evidence>
<keyword evidence="3 4" id="KW-0067">ATP-binding</keyword>
<dbReference type="Gene3D" id="3.40.50.300">
    <property type="entry name" value="P-loop containing nucleotide triphosphate hydrolases"/>
    <property type="match status" value="1"/>
</dbReference>
<dbReference type="Proteomes" id="UP000192743">
    <property type="component" value="Plasmid p130548"/>
</dbReference>
<keyword evidence="2 4" id="KW-0547">Nucleotide-binding</keyword>
<keyword evidence="6" id="KW-0614">Plasmid</keyword>
<dbReference type="SUPFAM" id="SSF52540">
    <property type="entry name" value="P-loop containing nucleoside triphosphate hydrolases"/>
    <property type="match status" value="1"/>
</dbReference>
<evidence type="ECO:0000259" key="5">
    <source>
        <dbReference type="PROSITE" id="PS50901"/>
    </source>
</evidence>
<gene>
    <name evidence="6" type="primary">ftsK4_1</name>
    <name evidence="6" type="ORF">BTI247_61200</name>
</gene>